<dbReference type="PANTHER" id="PTHR43090:SF2">
    <property type="entry name" value="1-(5-PHOSPHORIBOSYL)-5-[(5-PHOSPHORIBOSYLAMINO)METHYLIDENEAMINO] IMIDAZOLE-4-CARBOXAMIDE ISOMERASE"/>
    <property type="match status" value="1"/>
</dbReference>
<dbReference type="GO" id="GO:0009507">
    <property type="term" value="C:chloroplast"/>
    <property type="evidence" value="ECO:0007669"/>
    <property type="project" value="UniProtKB-SubCell"/>
</dbReference>
<keyword evidence="4 6" id="KW-0368">Histidine biosynthesis</keyword>
<gene>
    <name evidence="8" type="ORF">WJX81_003287</name>
</gene>
<evidence type="ECO:0000256" key="3">
    <source>
        <dbReference type="ARBA" id="ARBA00022605"/>
    </source>
</evidence>
<dbReference type="InterPro" id="IPR013785">
    <property type="entry name" value="Aldolase_TIM"/>
</dbReference>
<dbReference type="CDD" id="cd04723">
    <property type="entry name" value="HisA_HisF"/>
    <property type="match status" value="1"/>
</dbReference>
<keyword evidence="3 6" id="KW-0028">Amino-acid biosynthesis</keyword>
<dbReference type="GO" id="GO:0003949">
    <property type="term" value="F:1-(5-phosphoribosyl)-5-[(5-phosphoribosylamino)methylideneamino]imidazole-4-carboxamide isomerase activity"/>
    <property type="evidence" value="ECO:0007669"/>
    <property type="project" value="UniProtKB-EC"/>
</dbReference>
<dbReference type="Pfam" id="PF00977">
    <property type="entry name" value="His_biosynth"/>
    <property type="match status" value="1"/>
</dbReference>
<dbReference type="SUPFAM" id="SSF51366">
    <property type="entry name" value="Ribulose-phoshate binding barrel"/>
    <property type="match status" value="1"/>
</dbReference>
<keyword evidence="5 7" id="KW-0413">Isomerase</keyword>
<dbReference type="EMBL" id="JALJOU010000008">
    <property type="protein sequence ID" value="KAK9842259.1"/>
    <property type="molecule type" value="Genomic_DNA"/>
</dbReference>
<dbReference type="Proteomes" id="UP001445335">
    <property type="component" value="Unassembled WGS sequence"/>
</dbReference>
<comment type="subcellular location">
    <subcellularLocation>
        <location evidence="7">Plastid</location>
        <location evidence="7">Chloroplast</location>
    </subcellularLocation>
</comment>
<dbReference type="EC" id="5.3.1.16" evidence="7"/>
<dbReference type="GO" id="GO:0000162">
    <property type="term" value="P:L-tryptophan biosynthetic process"/>
    <property type="evidence" value="ECO:0007669"/>
    <property type="project" value="TreeGrafter"/>
</dbReference>
<keyword evidence="7" id="KW-0934">Plastid</keyword>
<proteinExistence type="inferred from homology"/>
<sequence>MCLGATGFRPCIDIHKGKVKQIVGSTLQDLGEKAREGAAAGLVTNFESDLPSAFYAHLYRHSGLPGGHVIMLGDDQASRAAAFEALMAFPGGLQLGGGVTADNAALYLGAGASHVIVTSWVFREGRLDRKRLAELVDTVGWERLVLDLSCRRKDDGRYYVVTDRWQRYSELAVDEGTLADLGGSCAEFLVHGVDVEGKQLGVDEALVRLLGAASPLPVTYAGGVRTLEDMELVHEAGGGRVGITVGSALDIFGGDLAYNAILDWHRRLHA</sequence>
<evidence type="ECO:0000256" key="7">
    <source>
        <dbReference type="RuleBase" id="RU364022"/>
    </source>
</evidence>
<evidence type="ECO:0000313" key="8">
    <source>
        <dbReference type="EMBL" id="KAK9842259.1"/>
    </source>
</evidence>
<dbReference type="InterPro" id="IPR011060">
    <property type="entry name" value="RibuloseP-bd_barrel"/>
</dbReference>
<protein>
    <recommendedName>
        <fullName evidence="7">1-(5-phosphoribosyl)-5-[(5-phosphoribosylamino)methylideneamino] imidazole-4-carboxamide isomerase HISN3, chloroplastic</fullName>
        <ecNumber evidence="7">5.3.1.16</ecNumber>
    </recommendedName>
    <alternativeName>
        <fullName evidence="7">5-proFAR isomerase</fullName>
    </alternativeName>
    <alternativeName>
        <fullName evidence="7">Phosphoribosylformimino-5-aminoimidazole carboxamide ribotide isomerase</fullName>
    </alternativeName>
</protein>
<dbReference type="InterPro" id="IPR011858">
    <property type="entry name" value="His6/HISN3"/>
</dbReference>
<evidence type="ECO:0000256" key="4">
    <source>
        <dbReference type="ARBA" id="ARBA00023102"/>
    </source>
</evidence>
<dbReference type="PANTHER" id="PTHR43090">
    <property type="entry name" value="1-(5-PHOSPHORIBOSYL)-5-[(5-PHOSPHORIBOSYLAMINO)METHYLIDENEAMINO] IMIDAZOLE-4-CARBOXAMIDE ISOMERASE"/>
    <property type="match status" value="1"/>
</dbReference>
<evidence type="ECO:0000256" key="6">
    <source>
        <dbReference type="RuleBase" id="RU003657"/>
    </source>
</evidence>
<comment type="pathway">
    <text evidence="1 7">Amino-acid biosynthesis; L-histidine biosynthesis; L-histidine from 5-phospho-alpha-D-ribose 1-diphosphate: step 4/9.</text>
</comment>
<comment type="caution">
    <text evidence="8">The sequence shown here is derived from an EMBL/GenBank/DDBJ whole genome shotgun (WGS) entry which is preliminary data.</text>
</comment>
<dbReference type="NCBIfam" id="TIGR02129">
    <property type="entry name" value="hisA_euk"/>
    <property type="match status" value="1"/>
</dbReference>
<comment type="similarity">
    <text evidence="2 6">Belongs to the HisA/HisF family.</text>
</comment>
<evidence type="ECO:0000256" key="5">
    <source>
        <dbReference type="ARBA" id="ARBA00023235"/>
    </source>
</evidence>
<keyword evidence="9" id="KW-1185">Reference proteome</keyword>
<dbReference type="InterPro" id="IPR006062">
    <property type="entry name" value="His_biosynth"/>
</dbReference>
<dbReference type="Gene3D" id="3.20.20.70">
    <property type="entry name" value="Aldolase class I"/>
    <property type="match status" value="1"/>
</dbReference>
<evidence type="ECO:0000256" key="1">
    <source>
        <dbReference type="ARBA" id="ARBA00005133"/>
    </source>
</evidence>
<evidence type="ECO:0000313" key="9">
    <source>
        <dbReference type="Proteomes" id="UP001445335"/>
    </source>
</evidence>
<evidence type="ECO:0000256" key="2">
    <source>
        <dbReference type="ARBA" id="ARBA00009667"/>
    </source>
</evidence>
<reference evidence="8 9" key="1">
    <citation type="journal article" date="2024" name="Nat. Commun.">
        <title>Phylogenomics reveals the evolutionary origins of lichenization in chlorophyte algae.</title>
        <authorList>
            <person name="Puginier C."/>
            <person name="Libourel C."/>
            <person name="Otte J."/>
            <person name="Skaloud P."/>
            <person name="Haon M."/>
            <person name="Grisel S."/>
            <person name="Petersen M."/>
            <person name="Berrin J.G."/>
            <person name="Delaux P.M."/>
            <person name="Dal Grande F."/>
            <person name="Keller J."/>
        </authorList>
    </citation>
    <scope>NUCLEOTIDE SEQUENCE [LARGE SCALE GENOMIC DNA]</scope>
    <source>
        <strain evidence="8 9">SAG 245.80</strain>
    </source>
</reference>
<dbReference type="AlphaFoldDB" id="A0AAW1S9I8"/>
<name>A0AAW1S9I8_9CHLO</name>
<keyword evidence="7" id="KW-0150">Chloroplast</keyword>
<accession>A0AAW1S9I8</accession>
<dbReference type="InterPro" id="IPR044524">
    <property type="entry name" value="Isoase_HisA-like"/>
</dbReference>
<dbReference type="GO" id="GO:0000105">
    <property type="term" value="P:L-histidine biosynthetic process"/>
    <property type="evidence" value="ECO:0007669"/>
    <property type="project" value="UniProtKB-KW"/>
</dbReference>
<comment type="catalytic activity">
    <reaction evidence="7">
        <text>1-(5-phospho-beta-D-ribosyl)-5-[(5-phospho-beta-D-ribosylamino)methylideneamino]imidazole-4-carboxamide = 5-[(5-phospho-1-deoxy-D-ribulos-1-ylimino)methylamino]-1-(5-phospho-beta-D-ribosyl)imidazole-4-carboxamide</text>
        <dbReference type="Rhea" id="RHEA:15469"/>
        <dbReference type="ChEBI" id="CHEBI:58435"/>
        <dbReference type="ChEBI" id="CHEBI:58525"/>
        <dbReference type="EC" id="5.3.1.16"/>
    </reaction>
</comment>
<organism evidence="8 9">
    <name type="scientific">Elliptochloris bilobata</name>
    <dbReference type="NCBI Taxonomy" id="381761"/>
    <lineage>
        <taxon>Eukaryota</taxon>
        <taxon>Viridiplantae</taxon>
        <taxon>Chlorophyta</taxon>
        <taxon>core chlorophytes</taxon>
        <taxon>Trebouxiophyceae</taxon>
        <taxon>Trebouxiophyceae incertae sedis</taxon>
        <taxon>Elliptochloris clade</taxon>
        <taxon>Elliptochloris</taxon>
    </lineage>
</organism>